<evidence type="ECO:0000256" key="2">
    <source>
        <dbReference type="ARBA" id="ARBA00022747"/>
    </source>
</evidence>
<sequence>MNPRRIFSQEREPAQATDEQLSATQKSGVIPQRLYMEQEDQKVVLALAGLDNFKRVRAGDFVISLRSFQGGIERSSYDGCVSPAYTVLRPKLKTDGGYFRYLLKTDEFILKLQSVTSGIRDGRNVSYEQFALVPLCFPPLPEQTAIAAFLDRETAKIDALVEEQRRLIDLLREKRQAVISHAVTRGLNPAAKLKPSGVDWLGDVPEWWEVASVRRCSTRVVTGSTPSNDAPNTEQDEAFAWYTPGDFSEELLLSASARSVPSSTVLAGELRVFPSNSVLVVSIGATLGKVGYSEVACSANQQINAIVPNEKVTARFLAYSLSEKTAVMRFLSNASTIGIMNQEKTKEIVIAVPPIREQDDIVRYLDQRTSELKALSETAEVAITLLQERRAALISAAVTGKIDVRDFAAETEAA</sequence>
<reference evidence="6 7" key="1">
    <citation type="journal article" date="2017" name="Int. J. Syst. Evol. Microbiol.">
        <title>Gemmobacter straminiformis sp. nov., isolated from an artificial fountain.</title>
        <authorList>
            <person name="Kang J.Y."/>
            <person name="Kim M.J."/>
            <person name="Chun J."/>
            <person name="Son K.P."/>
            <person name="Jahng K.Y."/>
        </authorList>
    </citation>
    <scope>NUCLEOTIDE SEQUENCE [LARGE SCALE GENOMIC DNA]</scope>
    <source>
        <strain evidence="6 7">CAM-8</strain>
    </source>
</reference>
<dbReference type="Gene3D" id="1.10.287.1120">
    <property type="entry name" value="Bipartite methylase S protein"/>
    <property type="match status" value="1"/>
</dbReference>
<evidence type="ECO:0000259" key="5">
    <source>
        <dbReference type="Pfam" id="PF01420"/>
    </source>
</evidence>
<dbReference type="InterPro" id="IPR044946">
    <property type="entry name" value="Restrct_endonuc_typeI_TRD_sf"/>
</dbReference>
<accession>A0A842I3R2</accession>
<feature type="domain" description="Type I restriction modification DNA specificity" evidence="5">
    <location>
        <begin position="222"/>
        <end position="374"/>
    </location>
</feature>
<keyword evidence="6" id="KW-0540">Nuclease</keyword>
<keyword evidence="2" id="KW-0680">Restriction system</keyword>
<comment type="similarity">
    <text evidence="1">Belongs to the type-I restriction system S methylase family.</text>
</comment>
<dbReference type="GO" id="GO:0004519">
    <property type="term" value="F:endonuclease activity"/>
    <property type="evidence" value="ECO:0007669"/>
    <property type="project" value="UniProtKB-KW"/>
</dbReference>
<dbReference type="SUPFAM" id="SSF116734">
    <property type="entry name" value="DNA methylase specificity domain"/>
    <property type="match status" value="2"/>
</dbReference>
<dbReference type="GO" id="GO:0009307">
    <property type="term" value="P:DNA restriction-modification system"/>
    <property type="evidence" value="ECO:0007669"/>
    <property type="project" value="UniProtKB-KW"/>
</dbReference>
<keyword evidence="7" id="KW-1185">Reference proteome</keyword>
<keyword evidence="6" id="KW-0255">Endonuclease</keyword>
<comment type="caution">
    <text evidence="6">The sequence shown here is derived from an EMBL/GenBank/DDBJ whole genome shotgun (WGS) entry which is preliminary data.</text>
</comment>
<dbReference type="PANTHER" id="PTHR43140:SF1">
    <property type="entry name" value="TYPE I RESTRICTION ENZYME ECOKI SPECIFICITY SUBUNIT"/>
    <property type="match status" value="1"/>
</dbReference>
<feature type="region of interest" description="Disordered" evidence="4">
    <location>
        <begin position="1"/>
        <end position="23"/>
    </location>
</feature>
<dbReference type="GO" id="GO:0003677">
    <property type="term" value="F:DNA binding"/>
    <property type="evidence" value="ECO:0007669"/>
    <property type="project" value="UniProtKB-KW"/>
</dbReference>
<feature type="domain" description="Type I restriction modification DNA specificity" evidence="5">
    <location>
        <begin position="42"/>
        <end position="158"/>
    </location>
</feature>
<dbReference type="PANTHER" id="PTHR43140">
    <property type="entry name" value="TYPE-1 RESTRICTION ENZYME ECOKI SPECIFICITY PROTEIN"/>
    <property type="match status" value="1"/>
</dbReference>
<dbReference type="InterPro" id="IPR051212">
    <property type="entry name" value="Type-I_RE_S_subunit"/>
</dbReference>
<evidence type="ECO:0000256" key="4">
    <source>
        <dbReference type="SAM" id="MobiDB-lite"/>
    </source>
</evidence>
<evidence type="ECO:0000313" key="7">
    <source>
        <dbReference type="Proteomes" id="UP000555411"/>
    </source>
</evidence>
<name>A0A842I3R2_9RHOB</name>
<dbReference type="CDD" id="cd17290">
    <property type="entry name" value="RMtype1_S_AleSS8ORF2795P_TRD1-CR1_like"/>
    <property type="match status" value="1"/>
</dbReference>
<gene>
    <name evidence="6" type="ORF">H7F16_03165</name>
</gene>
<dbReference type="Pfam" id="PF01420">
    <property type="entry name" value="Methylase_S"/>
    <property type="match status" value="2"/>
</dbReference>
<evidence type="ECO:0000313" key="6">
    <source>
        <dbReference type="EMBL" id="MBC2834490.1"/>
    </source>
</evidence>
<protein>
    <submittedName>
        <fullName evidence="6">Restriction endonuclease subunit S</fullName>
    </submittedName>
</protein>
<dbReference type="AlphaFoldDB" id="A0A842I3R2"/>
<keyword evidence="3" id="KW-0238">DNA-binding</keyword>
<dbReference type="Gene3D" id="3.90.220.20">
    <property type="entry name" value="DNA methylase specificity domains"/>
    <property type="match status" value="2"/>
</dbReference>
<keyword evidence="6" id="KW-0378">Hydrolase</keyword>
<dbReference type="InterPro" id="IPR000055">
    <property type="entry name" value="Restrct_endonuc_typeI_TRD"/>
</dbReference>
<dbReference type="EMBL" id="JACLQD010000001">
    <property type="protein sequence ID" value="MBC2834490.1"/>
    <property type="molecule type" value="Genomic_DNA"/>
</dbReference>
<organism evidence="6 7">
    <name type="scientific">Paragemmobacter straminiformis</name>
    <dbReference type="NCBI Taxonomy" id="2045119"/>
    <lineage>
        <taxon>Bacteria</taxon>
        <taxon>Pseudomonadati</taxon>
        <taxon>Pseudomonadota</taxon>
        <taxon>Alphaproteobacteria</taxon>
        <taxon>Rhodobacterales</taxon>
        <taxon>Paracoccaceae</taxon>
        <taxon>Paragemmobacter</taxon>
    </lineage>
</organism>
<evidence type="ECO:0000256" key="1">
    <source>
        <dbReference type="ARBA" id="ARBA00010923"/>
    </source>
</evidence>
<evidence type="ECO:0000256" key="3">
    <source>
        <dbReference type="ARBA" id="ARBA00023125"/>
    </source>
</evidence>
<dbReference type="Proteomes" id="UP000555411">
    <property type="component" value="Unassembled WGS sequence"/>
</dbReference>
<proteinExistence type="inferred from homology"/>